<dbReference type="Proteomes" id="UP000183316">
    <property type="component" value="Chromosome"/>
</dbReference>
<dbReference type="GO" id="GO:0003677">
    <property type="term" value="F:DNA binding"/>
    <property type="evidence" value="ECO:0007669"/>
    <property type="project" value="InterPro"/>
</dbReference>
<reference evidence="3 4" key="1">
    <citation type="submission" date="2016-03" db="EMBL/GenBank/DDBJ databases">
        <title>Genome Sequence and Comparative Pathogenic Determinants of Uropathogenic Escherichia coli O25b:H4, a Clinical Isolate from Saudi Arabia.</title>
        <authorList>
            <person name="Alyamani E.A.J."/>
            <person name="Khiyami M.A."/>
            <person name="Booq R.Y."/>
            <person name="Bahwerth F.S."/>
            <person name="Vaisvil B."/>
            <person name="Schmitt D.P."/>
            <person name="Kapatral V."/>
        </authorList>
    </citation>
    <scope>NUCLEOTIDE SEQUENCE [LARGE SCALE GENOMIC DNA]</scope>
    <source>
        <strain evidence="3 4">O25b:H4</strain>
    </source>
</reference>
<dbReference type="AlphaFoldDB" id="A0A192CKJ1"/>
<dbReference type="GO" id="GO:0051259">
    <property type="term" value="P:protein complex oligomerization"/>
    <property type="evidence" value="ECO:0007669"/>
    <property type="project" value="InterPro"/>
</dbReference>
<sequence length="218" mass="24651">MKAPKEHFWFNFKIAFGICQRILDFFGGLVDFNSGGKKAIERLVEAYGFGTRQALCDHLGVSKSTMATRYMRDIFPADWVIQCALETGTSLNWLTTGHGSKQASANTNTIEVEKYLLSDGALQKDGFYIFDKEFLPSTFKKPFVITDNNSEFICDKEFDDIRDGKWVISIDGEITIRDITRLPGGRIFVEGGNRAFECKIEDIEIIGKIISLTVKYVK</sequence>
<protein>
    <submittedName>
        <fullName evidence="3">CI</fullName>
    </submittedName>
</protein>
<evidence type="ECO:0000259" key="2">
    <source>
        <dbReference type="Pfam" id="PF16452"/>
    </source>
</evidence>
<name>A0A192CKJ1_ECO25</name>
<dbReference type="EMBL" id="CP015085">
    <property type="protein sequence ID" value="ANK06216.1"/>
    <property type="molecule type" value="Genomic_DNA"/>
</dbReference>
<dbReference type="InterPro" id="IPR010744">
    <property type="entry name" value="Phage_CI_N"/>
</dbReference>
<dbReference type="InterPro" id="IPR032499">
    <property type="entry name" value="Phage_CI_C"/>
</dbReference>
<dbReference type="Pfam" id="PF16452">
    <property type="entry name" value="Phage_CI_C"/>
    <property type="match status" value="1"/>
</dbReference>
<dbReference type="Gene3D" id="2.10.109.10">
    <property type="entry name" value="Umud Fragment, subunit A"/>
    <property type="match status" value="1"/>
</dbReference>
<proteinExistence type="predicted"/>
<dbReference type="Pfam" id="PF07022">
    <property type="entry name" value="Phage_CI_repr"/>
    <property type="match status" value="1"/>
</dbReference>
<accession>A0A192CKJ1</accession>
<evidence type="ECO:0000259" key="1">
    <source>
        <dbReference type="Pfam" id="PF07022"/>
    </source>
</evidence>
<evidence type="ECO:0000313" key="3">
    <source>
        <dbReference type="EMBL" id="ANK06216.1"/>
    </source>
</evidence>
<dbReference type="Gene3D" id="1.10.260.40">
    <property type="entry name" value="lambda repressor-like DNA-binding domains"/>
    <property type="match status" value="1"/>
</dbReference>
<evidence type="ECO:0000313" key="4">
    <source>
        <dbReference type="Proteomes" id="UP000183316"/>
    </source>
</evidence>
<dbReference type="InterPro" id="IPR010982">
    <property type="entry name" value="Lambda_DNA-bd_dom_sf"/>
</dbReference>
<feature type="domain" description="Bacteriophage CI repressor C-terminal" evidence="2">
    <location>
        <begin position="112"/>
        <end position="210"/>
    </location>
</feature>
<dbReference type="PATRIC" id="fig|941280.3.peg.4913"/>
<dbReference type="GO" id="GO:0045892">
    <property type="term" value="P:negative regulation of DNA-templated transcription"/>
    <property type="evidence" value="ECO:0007669"/>
    <property type="project" value="InterPro"/>
</dbReference>
<feature type="domain" description="Bacteriophage CI repressor N-terminal" evidence="1">
    <location>
        <begin position="39"/>
        <end position="101"/>
    </location>
</feature>
<gene>
    <name evidence="3" type="ORF">WLH_04955</name>
</gene>
<organism evidence="3 4">
    <name type="scientific">Escherichia coli O25b:H4</name>
    <dbReference type="NCBI Taxonomy" id="941280"/>
    <lineage>
        <taxon>Bacteria</taxon>
        <taxon>Pseudomonadati</taxon>
        <taxon>Pseudomonadota</taxon>
        <taxon>Gammaproteobacteria</taxon>
        <taxon>Enterobacterales</taxon>
        <taxon>Enterobacteriaceae</taxon>
        <taxon>Escherichia</taxon>
    </lineage>
</organism>